<feature type="region of interest" description="Disordered" evidence="3">
    <location>
        <begin position="821"/>
        <end position="843"/>
    </location>
</feature>
<feature type="repeat" description="TPR" evidence="2">
    <location>
        <begin position="937"/>
        <end position="970"/>
    </location>
</feature>
<dbReference type="Pfam" id="PF17109">
    <property type="entry name" value="Goodbye"/>
    <property type="match status" value="1"/>
</dbReference>
<evidence type="ECO:0000256" key="1">
    <source>
        <dbReference type="ARBA" id="ARBA00022737"/>
    </source>
</evidence>
<comment type="caution">
    <text evidence="6">The sequence shown here is derived from an EMBL/GenBank/DDBJ whole genome shotgun (WGS) entry which is preliminary data.</text>
</comment>
<dbReference type="InterPro" id="IPR011990">
    <property type="entry name" value="TPR-like_helical_dom_sf"/>
</dbReference>
<dbReference type="InterPro" id="IPR031350">
    <property type="entry name" value="Goodbye_dom"/>
</dbReference>
<evidence type="ECO:0000256" key="3">
    <source>
        <dbReference type="SAM" id="MobiDB-lite"/>
    </source>
</evidence>
<dbReference type="Pfam" id="PF24883">
    <property type="entry name" value="NPHP3_N"/>
    <property type="match status" value="1"/>
</dbReference>
<accession>A0AAJ0C285</accession>
<dbReference type="PROSITE" id="PS50005">
    <property type="entry name" value="TPR"/>
    <property type="match status" value="1"/>
</dbReference>
<dbReference type="SUPFAM" id="SSF48452">
    <property type="entry name" value="TPR-like"/>
    <property type="match status" value="2"/>
</dbReference>
<keyword evidence="7" id="KW-1185">Reference proteome</keyword>
<feature type="domain" description="Fungal STAND N-terminal Goodbye" evidence="4">
    <location>
        <begin position="13"/>
        <end position="93"/>
    </location>
</feature>
<proteinExistence type="predicted"/>
<dbReference type="EMBL" id="MU839012">
    <property type="protein sequence ID" value="KAK1766356.1"/>
    <property type="molecule type" value="Genomic_DNA"/>
</dbReference>
<dbReference type="InterPro" id="IPR056884">
    <property type="entry name" value="NPHP3-like_N"/>
</dbReference>
<feature type="compositionally biased region" description="Basic and acidic residues" evidence="3">
    <location>
        <begin position="1247"/>
        <end position="1265"/>
    </location>
</feature>
<feature type="compositionally biased region" description="Acidic residues" evidence="3">
    <location>
        <begin position="825"/>
        <end position="843"/>
    </location>
</feature>
<gene>
    <name evidence="6" type="ORF">QBC33DRAFT_612002</name>
</gene>
<evidence type="ECO:0000313" key="6">
    <source>
        <dbReference type="EMBL" id="KAK1766356.1"/>
    </source>
</evidence>
<evidence type="ECO:0000256" key="2">
    <source>
        <dbReference type="PROSITE-ProRule" id="PRU00339"/>
    </source>
</evidence>
<dbReference type="InterPro" id="IPR019734">
    <property type="entry name" value="TPR_rpt"/>
</dbReference>
<dbReference type="Proteomes" id="UP001244011">
    <property type="component" value="Unassembled WGS sequence"/>
</dbReference>
<reference evidence="6" key="1">
    <citation type="submission" date="2023-06" db="EMBL/GenBank/DDBJ databases">
        <title>Genome-scale phylogeny and comparative genomics of the fungal order Sordariales.</title>
        <authorList>
            <consortium name="Lawrence Berkeley National Laboratory"/>
            <person name="Hensen N."/>
            <person name="Bonometti L."/>
            <person name="Westerberg I."/>
            <person name="Brannstrom I.O."/>
            <person name="Guillou S."/>
            <person name="Cros-Aarteil S."/>
            <person name="Calhoun S."/>
            <person name="Haridas S."/>
            <person name="Kuo A."/>
            <person name="Mondo S."/>
            <person name="Pangilinan J."/>
            <person name="Riley R."/>
            <person name="Labutti K."/>
            <person name="Andreopoulos B."/>
            <person name="Lipzen A."/>
            <person name="Chen C."/>
            <person name="Yanf M."/>
            <person name="Daum C."/>
            <person name="Ng V."/>
            <person name="Clum A."/>
            <person name="Steindorff A."/>
            <person name="Ohm R."/>
            <person name="Martin F."/>
            <person name="Silar P."/>
            <person name="Natvig D."/>
            <person name="Lalanne C."/>
            <person name="Gautier V."/>
            <person name="Ament-Velasquez S.L."/>
            <person name="Kruys A."/>
            <person name="Hutchinson M.I."/>
            <person name="Powell A.J."/>
            <person name="Barry K."/>
            <person name="Miller A.N."/>
            <person name="Grigoriev I.V."/>
            <person name="Debuchy R."/>
            <person name="Gladieux P."/>
            <person name="Thoren M.H."/>
            <person name="Johannesson H."/>
        </authorList>
    </citation>
    <scope>NUCLEOTIDE SEQUENCE</scope>
    <source>
        <strain evidence="6">8032-3</strain>
    </source>
</reference>
<sequence>MVKYGTEQMNNFHKFRHDQKKVDKLRGLLRDNLDYIEKGSQQLVSAAAPVFPPAAAIGMAFTYMLSACRHVSADYDVVTAFFEDMNSFLQRITILESRLPSYPAYRNCLMDVLTSLLEMCGFATKYIELGRFKKWILNMVRGEDGDLGGARKKMDTSLTRLQAATEYAILGNTEELQRMNADLQKNQEVQIQRMEQQTQMLETVLERQDGVRTDLMSIHKLLVVFNERRQEDIFVDTMNPAHEYQDIKDSLIPETCSWIFDEPTWGEWVAQEKEKNTPRILVLSGPPGTGKSHLAACAHDQLVKLAERDAGSNTCVAHFYFREATDGLNAFHNAINWITVQIAEQNAALCERINVEMARDDIEFYTSEWEDIWGKFVKPLFYGSSTARLQIVLDGMDELVLDSESKKALEFLQLVKETADLNVSILCTTRSSMVPKLAGLAAGWIAVTKEKQLADMKALIWNHLNNDSRLRNNLEEKADCILYAEHMLRQFNNIGREPIILKQLEQSMPENLKELYGTILVDLQRRTADDKQQAIKGLLWWLAFASRPLTLAESFSLMNLFPGSSLDLEEELQGQQLARLLKIGDVEERAQNDGDNSNLANVDLLGQSDPDAVYDDGDRPLKFQERSMRDYFRSASQDEQGLRTPGRVAHGKILTLCSKILFVEVDNIYGSLRKYAAQHWIWHFACWCYLSLNSNPGPAEDEKVACLEALGAIMTNHGNFATTIESLDMDYEDVLRDLPNDYLVAKVAEGATMATSLGDKMIETTLTWARDVVADKGAAFVTLVKGHISNWFRAQDLKSAAQSYKVIRSIIPLTSFSHLIKPKDDDSDSDDSSSDSDDEGPQYEEEEILGIVGAFEVVEKDANAHWAIAAVLADCQHYQAAHTELQVALSACVDPVERFRILNLLASAKLNTEDKEGAAETIANCLSNREVSLSLLRKALVTRGRIQVALEKLDEAVGSYDEARRADPNEPMRGDLLQEEFDVYRNKEVEAGAELIRGVRGWQPLERLAWMTWNYDDFDDYHDSFRQAAGWAGERDFMIRAYEEVIGLLESVDAAPPMRFELAQAQWRVCEDAAAARAELDKVLDSSSTGNPYRFTDEDPTYTLVRAVMLATNIIHEQFRATADREFKARLLDEAKGLTRRGLAHSVSSTRSGLTPYMVWIARMVRKMGPAKEFEDALRAAFNVCYDALTDNVGWNDSMNLDYLAMTISSLDGMEREARILVSAGFYELTKEEGNDEDDEDEDDDDDKHIDDGCKHDTGGDNTQDKDDDFDLDDNSYYCDGECKPVKKWALWKDGPMYLCLDCFDCDLCEACYVKRQAYNSGTKCEVGSTYCGPNHRYAKGPLEGWRGIKDGVMRIDGEEPIRFTDWLKDLKEKKWEAAWETFWRAEC</sequence>
<organism evidence="6 7">
    <name type="scientific">Phialemonium atrogriseum</name>
    <dbReference type="NCBI Taxonomy" id="1093897"/>
    <lineage>
        <taxon>Eukaryota</taxon>
        <taxon>Fungi</taxon>
        <taxon>Dikarya</taxon>
        <taxon>Ascomycota</taxon>
        <taxon>Pezizomycotina</taxon>
        <taxon>Sordariomycetes</taxon>
        <taxon>Sordariomycetidae</taxon>
        <taxon>Cephalothecales</taxon>
        <taxon>Cephalothecaceae</taxon>
        <taxon>Phialemonium</taxon>
    </lineage>
</organism>
<evidence type="ECO:0008006" key="8">
    <source>
        <dbReference type="Google" id="ProtNLM"/>
    </source>
</evidence>
<feature type="domain" description="Nephrocystin 3-like N-terminal" evidence="5">
    <location>
        <begin position="254"/>
        <end position="430"/>
    </location>
</feature>
<dbReference type="PANTHER" id="PTHR10039">
    <property type="entry name" value="AMELOGENIN"/>
    <property type="match status" value="1"/>
</dbReference>
<dbReference type="Gene3D" id="3.40.50.300">
    <property type="entry name" value="P-loop containing nucleotide triphosphate hydrolases"/>
    <property type="match status" value="1"/>
</dbReference>
<dbReference type="Gene3D" id="1.25.40.10">
    <property type="entry name" value="Tetratricopeptide repeat domain"/>
    <property type="match status" value="1"/>
</dbReference>
<dbReference type="PANTHER" id="PTHR10039:SF17">
    <property type="entry name" value="FUNGAL STAND N-TERMINAL GOODBYE DOMAIN-CONTAINING PROTEIN-RELATED"/>
    <property type="match status" value="1"/>
</dbReference>
<dbReference type="GeneID" id="85315655"/>
<dbReference type="InterPro" id="IPR027417">
    <property type="entry name" value="P-loop_NTPase"/>
</dbReference>
<evidence type="ECO:0000313" key="7">
    <source>
        <dbReference type="Proteomes" id="UP001244011"/>
    </source>
</evidence>
<protein>
    <recommendedName>
        <fullName evidence="8">Fungal STAND N-terminal Goodbye domain-containing protein</fullName>
    </recommendedName>
</protein>
<keyword evidence="2" id="KW-0802">TPR repeat</keyword>
<feature type="compositionally biased region" description="Acidic residues" evidence="3">
    <location>
        <begin position="1234"/>
        <end position="1246"/>
    </location>
</feature>
<dbReference type="RefSeq" id="XP_060282569.1">
    <property type="nucleotide sequence ID" value="XM_060432468.1"/>
</dbReference>
<dbReference type="SUPFAM" id="SSF52540">
    <property type="entry name" value="P-loop containing nucleoside triphosphate hydrolases"/>
    <property type="match status" value="1"/>
</dbReference>
<evidence type="ECO:0000259" key="4">
    <source>
        <dbReference type="Pfam" id="PF17109"/>
    </source>
</evidence>
<keyword evidence="1" id="KW-0677">Repeat</keyword>
<name>A0AAJ0C285_9PEZI</name>
<feature type="region of interest" description="Disordered" evidence="3">
    <location>
        <begin position="1231"/>
        <end position="1267"/>
    </location>
</feature>
<evidence type="ECO:0000259" key="5">
    <source>
        <dbReference type="Pfam" id="PF24883"/>
    </source>
</evidence>